<gene>
    <name evidence="2" type="ORF">HZF05_13700</name>
</gene>
<sequence length="114" mass="13138">MTDKKIAIYARAEGARAYASITAQVDSCRRFAATLGCTEPDLFIDRDRSSPARRDFDRLWNVHVEEHYDMVLVTTRDRFSRDPAEFRSMMDWLTGFGLVVRFVLKDSGFVPDPI</sequence>
<dbReference type="RefSeq" id="WP_160366190.1">
    <property type="nucleotide sequence ID" value="NZ_JACEIB010000023.1"/>
</dbReference>
<keyword evidence="3" id="KW-1185">Reference proteome</keyword>
<dbReference type="SUPFAM" id="SSF53041">
    <property type="entry name" value="Resolvase-like"/>
    <property type="match status" value="1"/>
</dbReference>
<evidence type="ECO:0000313" key="3">
    <source>
        <dbReference type="Proteomes" id="UP000570166"/>
    </source>
</evidence>
<dbReference type="PANTHER" id="PTHR30461">
    <property type="entry name" value="DNA-INVERTASE FROM LAMBDOID PROPHAGE"/>
    <property type="match status" value="1"/>
</dbReference>
<proteinExistence type="predicted"/>
<dbReference type="SMART" id="SM00857">
    <property type="entry name" value="Resolvase"/>
    <property type="match status" value="1"/>
</dbReference>
<reference evidence="2 3" key="1">
    <citation type="submission" date="2020-07" db="EMBL/GenBank/DDBJ databases">
        <authorList>
            <person name="Sun Q."/>
        </authorList>
    </citation>
    <scope>NUCLEOTIDE SEQUENCE [LARGE SCALE GENOMIC DNA]</scope>
    <source>
        <strain evidence="2 3">CGMCC 1.13654</strain>
    </source>
</reference>
<dbReference type="EMBL" id="JACEIB010000023">
    <property type="protein sequence ID" value="MBA2935139.1"/>
    <property type="molecule type" value="Genomic_DNA"/>
</dbReference>
<dbReference type="AlphaFoldDB" id="A0A838L9C4"/>
<accession>A0A838L9C4</accession>
<evidence type="ECO:0000259" key="1">
    <source>
        <dbReference type="SMART" id="SM00857"/>
    </source>
</evidence>
<dbReference type="PANTHER" id="PTHR30461:SF23">
    <property type="entry name" value="DNA RECOMBINASE-RELATED"/>
    <property type="match status" value="1"/>
</dbReference>
<protein>
    <submittedName>
        <fullName evidence="2">Recombinase family protein</fullName>
    </submittedName>
</protein>
<feature type="domain" description="Resolvase/invertase-type recombinase catalytic" evidence="1">
    <location>
        <begin position="6"/>
        <end position="110"/>
    </location>
</feature>
<dbReference type="Gene3D" id="3.40.50.1390">
    <property type="entry name" value="Resolvase, N-terminal catalytic domain"/>
    <property type="match status" value="1"/>
</dbReference>
<dbReference type="GO" id="GO:0003677">
    <property type="term" value="F:DNA binding"/>
    <property type="evidence" value="ECO:0007669"/>
    <property type="project" value="InterPro"/>
</dbReference>
<dbReference type="Proteomes" id="UP000570166">
    <property type="component" value="Unassembled WGS sequence"/>
</dbReference>
<name>A0A838L9C4_9SPHN</name>
<dbReference type="InterPro" id="IPR036162">
    <property type="entry name" value="Resolvase-like_N_sf"/>
</dbReference>
<dbReference type="GO" id="GO:0000150">
    <property type="term" value="F:DNA strand exchange activity"/>
    <property type="evidence" value="ECO:0007669"/>
    <property type="project" value="InterPro"/>
</dbReference>
<organism evidence="2 3">
    <name type="scientific">Sphingomonas chungangi</name>
    <dbReference type="NCBI Taxonomy" id="2683589"/>
    <lineage>
        <taxon>Bacteria</taxon>
        <taxon>Pseudomonadati</taxon>
        <taxon>Pseudomonadota</taxon>
        <taxon>Alphaproteobacteria</taxon>
        <taxon>Sphingomonadales</taxon>
        <taxon>Sphingomonadaceae</taxon>
        <taxon>Sphingomonas</taxon>
    </lineage>
</organism>
<dbReference type="InterPro" id="IPR006119">
    <property type="entry name" value="Resolv_N"/>
</dbReference>
<dbReference type="Pfam" id="PF00239">
    <property type="entry name" value="Resolvase"/>
    <property type="match status" value="1"/>
</dbReference>
<comment type="caution">
    <text evidence="2">The sequence shown here is derived from an EMBL/GenBank/DDBJ whole genome shotgun (WGS) entry which is preliminary data.</text>
</comment>
<evidence type="ECO:0000313" key="2">
    <source>
        <dbReference type="EMBL" id="MBA2935139.1"/>
    </source>
</evidence>
<dbReference type="InterPro" id="IPR050639">
    <property type="entry name" value="SSR_resolvase"/>
</dbReference>